<feature type="region of interest" description="Disordered" evidence="1">
    <location>
        <begin position="79"/>
        <end position="121"/>
    </location>
</feature>
<dbReference type="InterPro" id="IPR036188">
    <property type="entry name" value="FAD/NAD-bd_sf"/>
</dbReference>
<dbReference type="SUPFAM" id="SSF51905">
    <property type="entry name" value="FAD/NAD(P)-binding domain"/>
    <property type="match status" value="1"/>
</dbReference>
<reference evidence="2 3" key="1">
    <citation type="submission" date="2024-10" db="EMBL/GenBank/DDBJ databases">
        <title>The Natural Products Discovery Center: Release of the First 8490 Sequenced Strains for Exploring Actinobacteria Biosynthetic Diversity.</title>
        <authorList>
            <person name="Kalkreuter E."/>
            <person name="Kautsar S.A."/>
            <person name="Yang D."/>
            <person name="Bader C.D."/>
            <person name="Teijaro C.N."/>
            <person name="Fluegel L."/>
            <person name="Davis C.M."/>
            <person name="Simpson J.R."/>
            <person name="Lauterbach L."/>
            <person name="Steele A.D."/>
            <person name="Gui C."/>
            <person name="Meng S."/>
            <person name="Li G."/>
            <person name="Viehrig K."/>
            <person name="Ye F."/>
            <person name="Su P."/>
            <person name="Kiefer A.F."/>
            <person name="Nichols A."/>
            <person name="Cepeda A.J."/>
            <person name="Yan W."/>
            <person name="Fan B."/>
            <person name="Jiang Y."/>
            <person name="Adhikari A."/>
            <person name="Zheng C.-J."/>
            <person name="Schuster L."/>
            <person name="Cowan T.M."/>
            <person name="Smanski M.J."/>
            <person name="Chevrette M.G."/>
            <person name="De Carvalho L.P.S."/>
            <person name="Shen B."/>
        </authorList>
    </citation>
    <scope>NUCLEOTIDE SEQUENCE [LARGE SCALE GENOMIC DNA]</scope>
    <source>
        <strain evidence="2 3">NPDC050545</strain>
    </source>
</reference>
<dbReference type="RefSeq" id="WP_397079583.1">
    <property type="nucleotide sequence ID" value="NZ_JBITGY010000002.1"/>
</dbReference>
<dbReference type="EMBL" id="JBITGY010000002">
    <property type="protein sequence ID" value="MFI6497018.1"/>
    <property type="molecule type" value="Genomic_DNA"/>
</dbReference>
<organism evidence="2 3">
    <name type="scientific">Nonomuraea typhae</name>
    <dbReference type="NCBI Taxonomy" id="2603600"/>
    <lineage>
        <taxon>Bacteria</taxon>
        <taxon>Bacillati</taxon>
        <taxon>Actinomycetota</taxon>
        <taxon>Actinomycetes</taxon>
        <taxon>Streptosporangiales</taxon>
        <taxon>Streptosporangiaceae</taxon>
        <taxon>Nonomuraea</taxon>
    </lineage>
</organism>
<dbReference type="PANTHER" id="PTHR10668:SF105">
    <property type="entry name" value="DEHYDROGENASE-RELATED"/>
    <property type="match status" value="1"/>
</dbReference>
<gene>
    <name evidence="2" type="ORF">ACIBG2_06530</name>
</gene>
<protein>
    <submittedName>
        <fullName evidence="2">Phytoene desaturase family protein</fullName>
    </submittedName>
</protein>
<keyword evidence="3" id="KW-1185">Reference proteome</keyword>
<proteinExistence type="predicted"/>
<dbReference type="Gene3D" id="3.50.50.60">
    <property type="entry name" value="FAD/NAD(P)-binding domain"/>
    <property type="match status" value="1"/>
</dbReference>
<evidence type="ECO:0000256" key="1">
    <source>
        <dbReference type="SAM" id="MobiDB-lite"/>
    </source>
</evidence>
<feature type="compositionally biased region" description="Polar residues" evidence="1">
    <location>
        <begin position="85"/>
        <end position="98"/>
    </location>
</feature>
<sequence>MSFDAVVAGSGPNGLVAAVTLAAAGRRVLLLEAAEGFGGALRSAELTLPGRVHDVGAAVLAMALISPAYRDLGLTFADHPAPQAGDQSRQAGDRVQQTGDRDRAQQAGDRVQQTGERDRPADVVFAHPPVAAAHPLDDRPAVLVHRDAGRTAEGLGRDAAAWRASVGAAARAGGPLAETLLAPLGWPKAPLAAARFGVFGALPATVLGRTVFRTAEGRALLAGMAAHSVQDLRAPITSGYGMLLAASAHLVGWPLVRGGSQVLADALVARLRALGGEAVTGQRVRDVKELDAPIRILDVTPRQFLSMAELPPGYRDRLRRYRYGPGVFKLDWALDGPVPWRDPQVARAGTVHLGGTMEEIVLSEAEMAAGRHSPRPYVLLVQPYAADPTRGGHTLWAYCHVPNGSTVDMTAAVEAQIERFAPGFGDRVLARHTMTTADLERFNPNLVGGDIGGGAGSLGQFLRRPVWSPAPWRTPLPGVYLCSAATPPGGGTHGMGGYQAARLALREHP</sequence>
<dbReference type="Proteomes" id="UP001612741">
    <property type="component" value="Unassembled WGS sequence"/>
</dbReference>
<dbReference type="PANTHER" id="PTHR10668">
    <property type="entry name" value="PHYTOENE DEHYDROGENASE"/>
    <property type="match status" value="1"/>
</dbReference>
<evidence type="ECO:0000313" key="2">
    <source>
        <dbReference type="EMBL" id="MFI6497018.1"/>
    </source>
</evidence>
<accession>A0ABW7YM91</accession>
<comment type="caution">
    <text evidence="2">The sequence shown here is derived from an EMBL/GenBank/DDBJ whole genome shotgun (WGS) entry which is preliminary data.</text>
</comment>
<evidence type="ECO:0000313" key="3">
    <source>
        <dbReference type="Proteomes" id="UP001612741"/>
    </source>
</evidence>
<name>A0ABW7YM91_9ACTN</name>
<dbReference type="Pfam" id="PF13450">
    <property type="entry name" value="NAD_binding_8"/>
    <property type="match status" value="1"/>
</dbReference>